<accession>A0A238HCU7</accession>
<sequence>MFAFSPVNELANPSFTVSSCAFVTLDAHAKSVPLIKATELDNFIAFFQS</sequence>
<organism evidence="1 2">
    <name type="scientific">Burkholderia singularis</name>
    <dbReference type="NCBI Taxonomy" id="1503053"/>
    <lineage>
        <taxon>Bacteria</taxon>
        <taxon>Pseudomonadati</taxon>
        <taxon>Pseudomonadota</taxon>
        <taxon>Betaproteobacteria</taxon>
        <taxon>Burkholderiales</taxon>
        <taxon>Burkholderiaceae</taxon>
        <taxon>Burkholderia</taxon>
        <taxon>pseudomallei group</taxon>
    </lineage>
</organism>
<protein>
    <submittedName>
        <fullName evidence="1">Uncharacterized protein</fullName>
    </submittedName>
</protein>
<dbReference type="Proteomes" id="UP000198460">
    <property type="component" value="Unassembled WGS sequence"/>
</dbReference>
<proteinExistence type="predicted"/>
<name>A0A238HCU7_9BURK</name>
<evidence type="ECO:0000313" key="1">
    <source>
        <dbReference type="EMBL" id="SMG02992.1"/>
    </source>
</evidence>
<dbReference type="AlphaFoldDB" id="A0A238HCU7"/>
<evidence type="ECO:0000313" key="2">
    <source>
        <dbReference type="Proteomes" id="UP000198460"/>
    </source>
</evidence>
<gene>
    <name evidence="1" type="ORF">BSIN_5263</name>
</gene>
<reference evidence="1 2" key="1">
    <citation type="submission" date="2017-04" db="EMBL/GenBank/DDBJ databases">
        <authorList>
            <person name="Afonso C.L."/>
            <person name="Miller P.J."/>
            <person name="Scott M.A."/>
            <person name="Spackman E."/>
            <person name="Goraichik I."/>
            <person name="Dimitrov K.M."/>
            <person name="Suarez D.L."/>
            <person name="Swayne D.E."/>
        </authorList>
    </citation>
    <scope>NUCLEOTIDE SEQUENCE [LARGE SCALE GENOMIC DNA]</scope>
    <source>
        <strain evidence="1">LMG 28154</strain>
    </source>
</reference>
<dbReference type="EMBL" id="FXAN01000122">
    <property type="protein sequence ID" value="SMG02992.1"/>
    <property type="molecule type" value="Genomic_DNA"/>
</dbReference>